<dbReference type="GO" id="GO:0016787">
    <property type="term" value="F:hydrolase activity"/>
    <property type="evidence" value="ECO:0007669"/>
    <property type="project" value="UniProtKB-KW"/>
</dbReference>
<gene>
    <name evidence="4" type="ORF">BN1204_062590</name>
    <name evidence="3" type="ORF">NCLIV_062590</name>
</gene>
<dbReference type="Pfam" id="PF05116">
    <property type="entry name" value="S6PP"/>
    <property type="match status" value="2"/>
</dbReference>
<dbReference type="EMBL" id="FR823393">
    <property type="protein sequence ID" value="CBZ55833.1"/>
    <property type="molecule type" value="Genomic_DNA"/>
</dbReference>
<reference evidence="3" key="2">
    <citation type="submission" date="2011-03" db="EMBL/GenBank/DDBJ databases">
        <title>Comparative genomics and transcriptomics of Neospora caninum and Toxoplasma gondii.</title>
        <authorList>
            <person name="Reid A.J."/>
            <person name="Sohal A."/>
            <person name="Harris D."/>
            <person name="Quail M."/>
            <person name="Sanders M."/>
            <person name="Berriman M."/>
            <person name="Wastling J.M."/>
            <person name="Pain A."/>
        </authorList>
    </citation>
    <scope>NUCLEOTIDE SEQUENCE</scope>
    <source>
        <strain evidence="3">Liverpool</strain>
    </source>
</reference>
<dbReference type="PANTHER" id="PTHR46521:SF4">
    <property type="entry name" value="SUCROSE-PHOSPHATASE 2-RELATED"/>
    <property type="match status" value="1"/>
</dbReference>
<keyword evidence="5" id="KW-1185">Reference proteome</keyword>
<protein>
    <submittedName>
        <fullName evidence="4">Sucrose-phosphatase</fullName>
    </submittedName>
</protein>
<reference evidence="3" key="1">
    <citation type="submission" date="2011-02" db="EMBL/GenBank/DDBJ databases">
        <authorList>
            <person name="Aslett M."/>
        </authorList>
    </citation>
    <scope>NUCLEOTIDE SEQUENCE</scope>
    <source>
        <strain evidence="3">Liverpool</strain>
    </source>
</reference>
<dbReference type="GeneID" id="13441264"/>
<dbReference type="VEuPathDB" id="ToxoDB:NCLIV_062590"/>
<reference evidence="5" key="3">
    <citation type="journal article" date="2012" name="PLoS Pathog.">
        <title>Comparative genomics of the apicomplexan parasites Toxoplasma gondii and Neospora caninum: Coccidia differing in host range and transmission strategy.</title>
        <authorList>
            <person name="Reid A.J."/>
            <person name="Vermont S.J."/>
            <person name="Cotton J.A."/>
            <person name="Harris D."/>
            <person name="Hill-Cawthorne G.A."/>
            <person name="Konen-Waisman S."/>
            <person name="Latham S.M."/>
            <person name="Mourier T."/>
            <person name="Norton R."/>
            <person name="Quail M.A."/>
            <person name="Sanders M."/>
            <person name="Shanmugam D."/>
            <person name="Sohal A."/>
            <person name="Wasmuth J.D."/>
            <person name="Brunk B."/>
            <person name="Grigg M.E."/>
            <person name="Howard J.C."/>
            <person name="Parkinson J."/>
            <person name="Roos D.S."/>
            <person name="Trees A.J."/>
            <person name="Berriman M."/>
            <person name="Pain A."/>
            <person name="Wastling J.M."/>
        </authorList>
    </citation>
    <scope>NUCLEOTIDE SEQUENCE [LARGE SCALE GENOMIC DNA]</scope>
    <source>
        <strain evidence="5">Liverpool</strain>
    </source>
</reference>
<dbReference type="RefSeq" id="XP_003885859.1">
    <property type="nucleotide sequence ID" value="XM_003885810.1"/>
</dbReference>
<keyword evidence="1" id="KW-0378">Hydrolase</keyword>
<dbReference type="SUPFAM" id="SSF56784">
    <property type="entry name" value="HAD-like"/>
    <property type="match status" value="1"/>
</dbReference>
<dbReference type="InterPro" id="IPR006380">
    <property type="entry name" value="SPP-like_dom"/>
</dbReference>
<dbReference type="eggNOG" id="ENOG502S8I4">
    <property type="taxonomic scope" value="Eukaryota"/>
</dbReference>
<dbReference type="Gene3D" id="2.60.40.10">
    <property type="entry name" value="Immunoglobulins"/>
    <property type="match status" value="1"/>
</dbReference>
<feature type="domain" description="Sucrose phosphatase-like" evidence="2">
    <location>
        <begin position="397"/>
        <end position="479"/>
    </location>
</feature>
<dbReference type="InterPro" id="IPR036412">
    <property type="entry name" value="HAD-like_sf"/>
</dbReference>
<evidence type="ECO:0000256" key="1">
    <source>
        <dbReference type="ARBA" id="ARBA00022801"/>
    </source>
</evidence>
<dbReference type="Proteomes" id="UP000007494">
    <property type="component" value="Chromosome XII"/>
</dbReference>
<dbReference type="InterPro" id="IPR013783">
    <property type="entry name" value="Ig-like_fold"/>
</dbReference>
<accession>F0VQ36</accession>
<evidence type="ECO:0000313" key="3">
    <source>
        <dbReference type="EMBL" id="CBZ55833.1"/>
    </source>
</evidence>
<reference evidence="4" key="4">
    <citation type="journal article" date="2015" name="PLoS ONE">
        <title>Comprehensive Evaluation of Toxoplasma gondii VEG and Neospora caninum LIV Genomes with Tachyzoite Stage Transcriptome and Proteome Defines Novel Transcript Features.</title>
        <authorList>
            <person name="Ramaprasad A."/>
            <person name="Mourier T."/>
            <person name="Naeem R."/>
            <person name="Malas T.B."/>
            <person name="Moussa E."/>
            <person name="Panigrahi A."/>
            <person name="Vermont S.J."/>
            <person name="Otto T.D."/>
            <person name="Wastling J."/>
            <person name="Pain A."/>
        </authorList>
    </citation>
    <scope>NUCLEOTIDE SEQUENCE</scope>
    <source>
        <strain evidence="4">Liverpool</strain>
    </source>
</reference>
<dbReference type="Gene3D" id="3.40.50.1000">
    <property type="entry name" value="HAD superfamily/HAD-like"/>
    <property type="match status" value="2"/>
</dbReference>
<evidence type="ECO:0000313" key="4">
    <source>
        <dbReference type="EMBL" id="CEL70575.1"/>
    </source>
</evidence>
<dbReference type="OMA" id="WRYLDIL"/>
<feature type="domain" description="Sucrose phosphatase-like" evidence="2">
    <location>
        <begin position="174"/>
        <end position="248"/>
    </location>
</feature>
<organism evidence="3 5">
    <name type="scientific">Neospora caninum (strain Liverpool)</name>
    <dbReference type="NCBI Taxonomy" id="572307"/>
    <lineage>
        <taxon>Eukaryota</taxon>
        <taxon>Sar</taxon>
        <taxon>Alveolata</taxon>
        <taxon>Apicomplexa</taxon>
        <taxon>Conoidasida</taxon>
        <taxon>Coccidia</taxon>
        <taxon>Eucoccidiorida</taxon>
        <taxon>Eimeriorina</taxon>
        <taxon>Sarcocystidae</taxon>
        <taxon>Neospora</taxon>
    </lineage>
</organism>
<dbReference type="InterPro" id="IPR023214">
    <property type="entry name" value="HAD_sf"/>
</dbReference>
<sequence length="545" mass="59914">MSTTAYVITPPGSNTEPLLFQFYYQTGWKPAVLHFQQHLENGQKLPWQDQTMESCAEHGRDDWQACEILLDPRVVCLEFVCCNGERSQWDNPCPGACSPDTQNYLLRFCTSGTDGAKPGMPDFMPTRARTSSSRNFLAGHDIHARTSGSNAAAPLRRVVAVLASGELASLEEPPCLLVSDLDGTLLGHDHYLWLLKKHWNLRHLWRGSQLVYNTGRNLKDFLNVAGEKQLPRPAYAILGVGTEIYSFPGTAASKSDIPGLDAAEQEACEEAADCAGLNAPLWCPTRAHAHFDETWKSRIRGQFDRRAVESEVKATMVGCHVNGNAFYDPFRLSVSVPLNLVHAALHAPPSKTDACTSPDLQPTQNGQPTEATAVAYLRSLIDSRSKKVCVSGGGDWRYLDILPKAGGKLNASLFVMEQLGFDKSRTVVAGDSGNDIDMFCDPGILGVCVRNAQPELRDFLQNFHDRQCSDEASRAAGEAMVDELTNASARHGRVTVDADERDFLAPAHLRTLRPTKHVCFAQHDCAGGILDGLLYFKFDKTIPDL</sequence>
<name>F0VQ36_NEOCL</name>
<dbReference type="SFLD" id="SFLDG01141">
    <property type="entry name" value="C2.B.1:_Sucrose_Phosphatase_Li"/>
    <property type="match status" value="1"/>
</dbReference>
<dbReference type="EMBL" id="LN714487">
    <property type="protein sequence ID" value="CEL70575.1"/>
    <property type="molecule type" value="Genomic_DNA"/>
</dbReference>
<evidence type="ECO:0000259" key="2">
    <source>
        <dbReference type="Pfam" id="PF05116"/>
    </source>
</evidence>
<dbReference type="SFLD" id="SFLDG01140">
    <property type="entry name" value="C2.B:_Phosphomannomutase_and_P"/>
    <property type="match status" value="1"/>
</dbReference>
<proteinExistence type="predicted"/>
<dbReference type="InParanoid" id="F0VQ36"/>
<dbReference type="OrthoDB" id="531008at2759"/>
<evidence type="ECO:0000313" key="5">
    <source>
        <dbReference type="Proteomes" id="UP000007494"/>
    </source>
</evidence>
<dbReference type="AlphaFoldDB" id="F0VQ36"/>
<dbReference type="PANTHER" id="PTHR46521">
    <property type="entry name" value="SUCROSE-PHOSPHATASE 2-RELATED"/>
    <property type="match status" value="1"/>
</dbReference>
<dbReference type="SFLD" id="SFLDS00003">
    <property type="entry name" value="Haloacid_Dehalogenase"/>
    <property type="match status" value="1"/>
</dbReference>
<dbReference type="InterPro" id="IPR051518">
    <property type="entry name" value="Sucrose_Phosphatase"/>
</dbReference>